<accession>A0A8D8XWU6</accession>
<dbReference type="EMBL" id="HBUF01349296">
    <property type="protein sequence ID" value="CAG6712380.1"/>
    <property type="molecule type" value="Transcribed_RNA"/>
</dbReference>
<keyword evidence="1" id="KW-1133">Transmembrane helix</keyword>
<feature type="transmembrane region" description="Helical" evidence="1">
    <location>
        <begin position="27"/>
        <end position="45"/>
    </location>
</feature>
<dbReference type="EMBL" id="HBUF01349299">
    <property type="protein sequence ID" value="CAG6712402.1"/>
    <property type="molecule type" value="Transcribed_RNA"/>
</dbReference>
<dbReference type="EMBL" id="HBUF01349298">
    <property type="protein sequence ID" value="CAG6712395.1"/>
    <property type="molecule type" value="Transcribed_RNA"/>
</dbReference>
<keyword evidence="1" id="KW-0472">Membrane</keyword>
<name>A0A8D8XWU6_9HEMI</name>
<dbReference type="EMBL" id="HBUF01349302">
    <property type="protein sequence ID" value="CAG6712423.1"/>
    <property type="molecule type" value="Transcribed_RNA"/>
</dbReference>
<evidence type="ECO:0000256" key="1">
    <source>
        <dbReference type="SAM" id="Phobius"/>
    </source>
</evidence>
<feature type="transmembrane region" description="Helical" evidence="1">
    <location>
        <begin position="85"/>
        <end position="106"/>
    </location>
</feature>
<organism evidence="2">
    <name type="scientific">Cacopsylla melanoneura</name>
    <dbReference type="NCBI Taxonomy" id="428564"/>
    <lineage>
        <taxon>Eukaryota</taxon>
        <taxon>Metazoa</taxon>
        <taxon>Ecdysozoa</taxon>
        <taxon>Arthropoda</taxon>
        <taxon>Hexapoda</taxon>
        <taxon>Insecta</taxon>
        <taxon>Pterygota</taxon>
        <taxon>Neoptera</taxon>
        <taxon>Paraneoptera</taxon>
        <taxon>Hemiptera</taxon>
        <taxon>Sternorrhyncha</taxon>
        <taxon>Psylloidea</taxon>
        <taxon>Psyllidae</taxon>
        <taxon>Psyllinae</taxon>
        <taxon>Cacopsylla</taxon>
    </lineage>
</organism>
<proteinExistence type="predicted"/>
<reference evidence="2" key="1">
    <citation type="submission" date="2021-05" db="EMBL/GenBank/DDBJ databases">
        <authorList>
            <person name="Alioto T."/>
            <person name="Alioto T."/>
            <person name="Gomez Garrido J."/>
        </authorList>
    </citation>
    <scope>NUCLEOTIDE SEQUENCE</scope>
</reference>
<keyword evidence="1" id="KW-0812">Transmembrane</keyword>
<protein>
    <submittedName>
        <fullName evidence="2">Uncharacterized protein</fullName>
    </submittedName>
</protein>
<dbReference type="AlphaFoldDB" id="A0A8D8XWU6"/>
<dbReference type="EMBL" id="HBUF01349300">
    <property type="protein sequence ID" value="CAG6712409.1"/>
    <property type="molecule type" value="Transcribed_RNA"/>
</dbReference>
<dbReference type="EMBL" id="HBUF01349297">
    <property type="protein sequence ID" value="CAG6712388.1"/>
    <property type="molecule type" value="Transcribed_RNA"/>
</dbReference>
<evidence type="ECO:0000313" key="2">
    <source>
        <dbReference type="EMBL" id="CAG6712423.1"/>
    </source>
</evidence>
<sequence>MRAWCNWALNLDIIGIDEFSIFLGDKLFVVVVVVAAGIRSSYFYVGGFLLPKGQFQVSGHILWSLPQISDCQGCRVTEEEVANIMWSPVVIFTFVLTYSWFGYTVVARGRRFSATMEL</sequence>
<dbReference type="EMBL" id="HBUF01349301">
    <property type="protein sequence ID" value="CAG6712416.1"/>
    <property type="molecule type" value="Transcribed_RNA"/>
</dbReference>